<evidence type="ECO:0000313" key="3">
    <source>
        <dbReference type="Proteomes" id="UP001054902"/>
    </source>
</evidence>
<feature type="region of interest" description="Disordered" evidence="1">
    <location>
        <begin position="23"/>
        <end position="58"/>
    </location>
</feature>
<accession>A0AAD3DCF3</accession>
<dbReference type="EMBL" id="BLLK01000075">
    <property type="protein sequence ID" value="GFH61843.1"/>
    <property type="molecule type" value="Genomic_DNA"/>
</dbReference>
<evidence type="ECO:0000256" key="1">
    <source>
        <dbReference type="SAM" id="MobiDB-lite"/>
    </source>
</evidence>
<proteinExistence type="predicted"/>
<keyword evidence="3" id="KW-1185">Reference proteome</keyword>
<protein>
    <submittedName>
        <fullName evidence="2">Uncharacterized protein</fullName>
    </submittedName>
</protein>
<dbReference type="AlphaFoldDB" id="A0AAD3DCF3"/>
<comment type="caution">
    <text evidence="2">The sequence shown here is derived from an EMBL/GenBank/DDBJ whole genome shotgun (WGS) entry which is preliminary data.</text>
</comment>
<evidence type="ECO:0000313" key="2">
    <source>
        <dbReference type="EMBL" id="GFH61843.1"/>
    </source>
</evidence>
<dbReference type="Proteomes" id="UP001054902">
    <property type="component" value="Unassembled WGS sequence"/>
</dbReference>
<reference evidence="2 3" key="1">
    <citation type="journal article" date="2021" name="Sci. Rep.">
        <title>The genome of the diatom Chaetoceros tenuissimus carries an ancient integrated fragment of an extant virus.</title>
        <authorList>
            <person name="Hongo Y."/>
            <person name="Kimura K."/>
            <person name="Takaki Y."/>
            <person name="Yoshida Y."/>
            <person name="Baba S."/>
            <person name="Kobayashi G."/>
            <person name="Nagasaki K."/>
            <person name="Hano T."/>
            <person name="Tomaru Y."/>
        </authorList>
    </citation>
    <scope>NUCLEOTIDE SEQUENCE [LARGE SCALE GENOMIC DNA]</scope>
    <source>
        <strain evidence="2 3">NIES-3715</strain>
    </source>
</reference>
<dbReference type="SUPFAM" id="SSF82171">
    <property type="entry name" value="DPP6 N-terminal domain-like"/>
    <property type="match status" value="1"/>
</dbReference>
<feature type="compositionally biased region" description="Basic residues" evidence="1">
    <location>
        <begin position="30"/>
        <end position="41"/>
    </location>
</feature>
<organism evidence="2 3">
    <name type="scientific">Chaetoceros tenuissimus</name>
    <dbReference type="NCBI Taxonomy" id="426638"/>
    <lineage>
        <taxon>Eukaryota</taxon>
        <taxon>Sar</taxon>
        <taxon>Stramenopiles</taxon>
        <taxon>Ochrophyta</taxon>
        <taxon>Bacillariophyta</taxon>
        <taxon>Coscinodiscophyceae</taxon>
        <taxon>Chaetocerotophycidae</taxon>
        <taxon>Chaetocerotales</taxon>
        <taxon>Chaetocerotaceae</taxon>
        <taxon>Chaetoceros</taxon>
    </lineage>
</organism>
<sequence>MLLAATNMQGCYADDLSLLGDAKKSDEKRQRNRRRLKKSTKSTKSDLVNSTPDEDNGEVVQVGKDIPRTEDDIWKVNMVLMSDDGLRFADSNNVYQYDESSQSWESRSPDSLAGYSILGMSSDGQDVLVGKLSDSFMSLELRTFDEVGDVWKFAGGGNVSYTPLKALLGGDIITENYAKLSHNGRRMIVTDGSGIRVFEISSSPIWVQIGETIASGVSREIAINDDGSQICFSTDYVDDKYGPGAVVSVYRLLVTDRSGGSWKQIGGYLADGGYYGWYGINYDMNSSGNRIIVGYSDGSGRYYSGDAKVFEYSEEIYEWKQVANDLGGGTHVKMSADGKTVAVGRHQDFEYLWSGPDGTCCNTYVKIYNIWEGDGELYWEKVATITSGPRYYSVMRSLRQPHFIVLL</sequence>
<gene>
    <name evidence="2" type="ORF">CTEN210_18319</name>
</gene>
<name>A0AAD3DCF3_9STRA</name>